<reference evidence="2 3" key="1">
    <citation type="submission" date="2021-08" db="EMBL/GenBank/DDBJ databases">
        <authorList>
            <person name="Tuo L."/>
        </authorList>
    </citation>
    <scope>NUCLEOTIDE SEQUENCE [LARGE SCALE GENOMIC DNA]</scope>
    <source>
        <strain evidence="2 3">JCM 31229</strain>
    </source>
</reference>
<protein>
    <submittedName>
        <fullName evidence="2">Uncharacterized protein</fullName>
    </submittedName>
</protein>
<feature type="compositionally biased region" description="Basic and acidic residues" evidence="1">
    <location>
        <begin position="20"/>
        <end position="50"/>
    </location>
</feature>
<dbReference type="EMBL" id="JAINVV010000009">
    <property type="protein sequence ID" value="MBY8824585.1"/>
    <property type="molecule type" value="Genomic_DNA"/>
</dbReference>
<name>A0ABS7PTA0_9SPHN</name>
<proteinExistence type="predicted"/>
<keyword evidence="3" id="KW-1185">Reference proteome</keyword>
<evidence type="ECO:0000313" key="2">
    <source>
        <dbReference type="EMBL" id="MBY8824585.1"/>
    </source>
</evidence>
<dbReference type="Proteomes" id="UP000706039">
    <property type="component" value="Unassembled WGS sequence"/>
</dbReference>
<evidence type="ECO:0000256" key="1">
    <source>
        <dbReference type="SAM" id="MobiDB-lite"/>
    </source>
</evidence>
<accession>A0ABS7PTA0</accession>
<evidence type="ECO:0000313" key="3">
    <source>
        <dbReference type="Proteomes" id="UP000706039"/>
    </source>
</evidence>
<organism evidence="2 3">
    <name type="scientific">Sphingomonas colocasiae</name>
    <dbReference type="NCBI Taxonomy" id="1848973"/>
    <lineage>
        <taxon>Bacteria</taxon>
        <taxon>Pseudomonadati</taxon>
        <taxon>Pseudomonadota</taxon>
        <taxon>Alphaproteobacteria</taxon>
        <taxon>Sphingomonadales</taxon>
        <taxon>Sphingomonadaceae</taxon>
        <taxon>Sphingomonas</taxon>
    </lineage>
</organism>
<comment type="caution">
    <text evidence="2">The sequence shown here is derived from an EMBL/GenBank/DDBJ whole genome shotgun (WGS) entry which is preliminary data.</text>
</comment>
<sequence length="89" mass="9358">MPAVCFVDAPNGVDAMTQDARPRPGDAGHDQSISERLEKDPKDKDAKLDEALDESMDASDPPAITPKGGKDPVPSSGYDPEAEKAHEAG</sequence>
<gene>
    <name evidence="2" type="ORF">K7G82_19930</name>
</gene>
<feature type="region of interest" description="Disordered" evidence="1">
    <location>
        <begin position="1"/>
        <end position="89"/>
    </location>
</feature>